<dbReference type="Gramene" id="mRNA:HanXRQr2_Chr17g0793531">
    <property type="protein sequence ID" value="mRNA:HanXRQr2_Chr17g0793531"/>
    <property type="gene ID" value="HanXRQr2_Chr17g0793531"/>
</dbReference>
<organism evidence="1 2">
    <name type="scientific">Helianthus annuus</name>
    <name type="common">Common sunflower</name>
    <dbReference type="NCBI Taxonomy" id="4232"/>
    <lineage>
        <taxon>Eukaryota</taxon>
        <taxon>Viridiplantae</taxon>
        <taxon>Streptophyta</taxon>
        <taxon>Embryophyta</taxon>
        <taxon>Tracheophyta</taxon>
        <taxon>Spermatophyta</taxon>
        <taxon>Magnoliopsida</taxon>
        <taxon>eudicotyledons</taxon>
        <taxon>Gunneridae</taxon>
        <taxon>Pentapetalae</taxon>
        <taxon>asterids</taxon>
        <taxon>campanulids</taxon>
        <taxon>Asterales</taxon>
        <taxon>Asteraceae</taxon>
        <taxon>Asteroideae</taxon>
        <taxon>Heliantheae alliance</taxon>
        <taxon>Heliantheae</taxon>
        <taxon>Helianthus</taxon>
    </lineage>
</organism>
<gene>
    <name evidence="1" type="ORF">HanXRQr2_Chr17g0793531</name>
</gene>
<accession>A0A9K3DHA6</accession>
<proteinExistence type="predicted"/>
<evidence type="ECO:0000313" key="2">
    <source>
        <dbReference type="Proteomes" id="UP000215914"/>
    </source>
</evidence>
<name>A0A9K3DHA6_HELAN</name>
<sequence length="41" mass="4677">MSENDFDSLEFVTNHAKCSYAVYTLQVKKLYGDKDCDDLAV</sequence>
<reference evidence="1" key="2">
    <citation type="submission" date="2020-06" db="EMBL/GenBank/DDBJ databases">
        <title>Helianthus annuus Genome sequencing and assembly Release 2.</title>
        <authorList>
            <person name="Gouzy J."/>
            <person name="Langlade N."/>
            <person name="Munos S."/>
        </authorList>
    </citation>
    <scope>NUCLEOTIDE SEQUENCE</scope>
    <source>
        <tissue evidence="1">Leaves</tissue>
    </source>
</reference>
<keyword evidence="2" id="KW-1185">Reference proteome</keyword>
<dbReference type="AlphaFoldDB" id="A0A9K3DHA6"/>
<reference evidence="1" key="1">
    <citation type="journal article" date="2017" name="Nature">
        <title>The sunflower genome provides insights into oil metabolism, flowering and Asterid evolution.</title>
        <authorList>
            <person name="Badouin H."/>
            <person name="Gouzy J."/>
            <person name="Grassa C.J."/>
            <person name="Murat F."/>
            <person name="Staton S.E."/>
            <person name="Cottret L."/>
            <person name="Lelandais-Briere C."/>
            <person name="Owens G.L."/>
            <person name="Carrere S."/>
            <person name="Mayjonade B."/>
            <person name="Legrand L."/>
            <person name="Gill N."/>
            <person name="Kane N.C."/>
            <person name="Bowers J.E."/>
            <person name="Hubner S."/>
            <person name="Bellec A."/>
            <person name="Berard A."/>
            <person name="Berges H."/>
            <person name="Blanchet N."/>
            <person name="Boniface M.C."/>
            <person name="Brunel D."/>
            <person name="Catrice O."/>
            <person name="Chaidir N."/>
            <person name="Claudel C."/>
            <person name="Donnadieu C."/>
            <person name="Faraut T."/>
            <person name="Fievet G."/>
            <person name="Helmstetter N."/>
            <person name="King M."/>
            <person name="Knapp S.J."/>
            <person name="Lai Z."/>
            <person name="Le Paslier M.C."/>
            <person name="Lippi Y."/>
            <person name="Lorenzon L."/>
            <person name="Mandel J.R."/>
            <person name="Marage G."/>
            <person name="Marchand G."/>
            <person name="Marquand E."/>
            <person name="Bret-Mestries E."/>
            <person name="Morien E."/>
            <person name="Nambeesan S."/>
            <person name="Nguyen T."/>
            <person name="Pegot-Espagnet P."/>
            <person name="Pouilly N."/>
            <person name="Raftis F."/>
            <person name="Sallet E."/>
            <person name="Schiex T."/>
            <person name="Thomas J."/>
            <person name="Vandecasteele C."/>
            <person name="Vares D."/>
            <person name="Vear F."/>
            <person name="Vautrin S."/>
            <person name="Crespi M."/>
            <person name="Mangin B."/>
            <person name="Burke J.M."/>
            <person name="Salse J."/>
            <person name="Munos S."/>
            <person name="Vincourt P."/>
            <person name="Rieseberg L.H."/>
            <person name="Langlade N.B."/>
        </authorList>
    </citation>
    <scope>NUCLEOTIDE SEQUENCE</scope>
    <source>
        <tissue evidence="1">Leaves</tissue>
    </source>
</reference>
<dbReference type="Proteomes" id="UP000215914">
    <property type="component" value="Unassembled WGS sequence"/>
</dbReference>
<dbReference type="EMBL" id="MNCJ02000332">
    <property type="protein sequence ID" value="KAF5754638.1"/>
    <property type="molecule type" value="Genomic_DNA"/>
</dbReference>
<evidence type="ECO:0000313" key="1">
    <source>
        <dbReference type="EMBL" id="KAF5754638.1"/>
    </source>
</evidence>
<comment type="caution">
    <text evidence="1">The sequence shown here is derived from an EMBL/GenBank/DDBJ whole genome shotgun (WGS) entry which is preliminary data.</text>
</comment>
<protein>
    <submittedName>
        <fullName evidence="1">Uncharacterized protein</fullName>
    </submittedName>
</protein>